<reference evidence="1" key="1">
    <citation type="journal article" date="2022" name="Int. J. Mol. Sci.">
        <title>Draft Genome of Tanacetum Coccineum: Genomic Comparison of Closely Related Tanacetum-Family Plants.</title>
        <authorList>
            <person name="Yamashiro T."/>
            <person name="Shiraishi A."/>
            <person name="Nakayama K."/>
            <person name="Satake H."/>
        </authorList>
    </citation>
    <scope>NUCLEOTIDE SEQUENCE</scope>
</reference>
<dbReference type="EMBL" id="BQNB010014084">
    <property type="protein sequence ID" value="GJT23797.1"/>
    <property type="molecule type" value="Genomic_DNA"/>
</dbReference>
<name>A0ABQ5CB85_9ASTR</name>
<protein>
    <submittedName>
        <fullName evidence="1">Uncharacterized protein</fullName>
    </submittedName>
</protein>
<organism evidence="1 2">
    <name type="scientific">Tanacetum coccineum</name>
    <dbReference type="NCBI Taxonomy" id="301880"/>
    <lineage>
        <taxon>Eukaryota</taxon>
        <taxon>Viridiplantae</taxon>
        <taxon>Streptophyta</taxon>
        <taxon>Embryophyta</taxon>
        <taxon>Tracheophyta</taxon>
        <taxon>Spermatophyta</taxon>
        <taxon>Magnoliopsida</taxon>
        <taxon>eudicotyledons</taxon>
        <taxon>Gunneridae</taxon>
        <taxon>Pentapetalae</taxon>
        <taxon>asterids</taxon>
        <taxon>campanulids</taxon>
        <taxon>Asterales</taxon>
        <taxon>Asteraceae</taxon>
        <taxon>Asteroideae</taxon>
        <taxon>Anthemideae</taxon>
        <taxon>Anthemidinae</taxon>
        <taxon>Tanacetum</taxon>
    </lineage>
</organism>
<keyword evidence="2" id="KW-1185">Reference proteome</keyword>
<evidence type="ECO:0000313" key="2">
    <source>
        <dbReference type="Proteomes" id="UP001151760"/>
    </source>
</evidence>
<dbReference type="Proteomes" id="UP001151760">
    <property type="component" value="Unassembled WGS sequence"/>
</dbReference>
<evidence type="ECO:0000313" key="1">
    <source>
        <dbReference type="EMBL" id="GJT23797.1"/>
    </source>
</evidence>
<gene>
    <name evidence="1" type="ORF">Tco_0893734</name>
</gene>
<accession>A0ABQ5CB85</accession>
<sequence length="160" mass="17868">MISILVTPRVSALAGCDNDDGADRKRKETLVNEGNNGKEKLFEDEDANRKTKKTFINGCNKGKEKLFKDEGMCSNGNKAVVTIYKRATVNGKAKMVEDIGVMKTGRDRGVVIGDDGFKEERKKWLVKGRSKQEKARNKCEGVSANLVSLLFSNIMYLPRY</sequence>
<proteinExistence type="predicted"/>
<reference evidence="1" key="2">
    <citation type="submission" date="2022-01" db="EMBL/GenBank/DDBJ databases">
        <authorList>
            <person name="Yamashiro T."/>
            <person name="Shiraishi A."/>
            <person name="Satake H."/>
            <person name="Nakayama K."/>
        </authorList>
    </citation>
    <scope>NUCLEOTIDE SEQUENCE</scope>
</reference>
<comment type="caution">
    <text evidence="1">The sequence shown here is derived from an EMBL/GenBank/DDBJ whole genome shotgun (WGS) entry which is preliminary data.</text>
</comment>